<dbReference type="InterPro" id="IPR023346">
    <property type="entry name" value="Lysozyme-like_dom_sf"/>
</dbReference>
<protein>
    <submittedName>
        <fullName evidence="1">Transglycosylase</fullName>
    </submittedName>
</protein>
<sequence>MRIPQFTSQVAEGDMPNVQLSGGVTPGQAIDMVSSQVDGFANLANTVANKYKEYQDENDRVRVIDAQNKLSELRLHLENNDTDGYIKKKGADVVGFDDGEGGNFVDYYSRAYQDGAGEIASKLSNGRQRAMFQQIAARDSLQFKGTLQNYFVQENDVYQDSVYSATTDRLVREIGENPLDFSGNDEKLLNLKASIGKKIQLEGKSATEADNRYLKVASIAHATNLAVLTESGNLKGAIAYRNKYKDEISLEDGFKIEQRIHQKLEEQQVEQLANQVTTGTQEFSNPALNAPPQASAAIANELKALSPEQMKKIKYNDQRLDVYTVHAGRERGLENFTTLVLGLRLAGEKSNNWEVSKAGARSVMQFISSTWEGTPGQKNGYKWDRKTGRERDINNPADVIDASYDYVSDISKQYKTKDPMVIAAHYNGGDKAARAVLNGQQPPKPETQKYLQRMDSWMTDGFGTYAKKPAKTRDQAYEEIQNSNAPINVKQKVLAFTDRYFNGQDKIKSEKQDQLYSYYFKEINSGQFSYEQIPVTDLNSLEPNQIKSLESVSNAKFKKDIKTDPTIYSMIMLNKDELFKDKPQSVLHQYADKLSPSDYRNVTQMFIDVNKPTKEGKKDDGMDISPKTVSDYLNPYLPMLGITDKSNKKQIDHYSAVQSDVTQTLREAEARKGSKLTKDEYGRIVLKAIGIKASERNFRHVFGVELPGTSSVSQKAIYSVKSKDDIASNYQKKIDDLFIKQGRDLSKVTLAEYLNAYYSMMRRGF</sequence>
<dbReference type="AlphaFoldDB" id="A0A429JYJ2"/>
<dbReference type="EMBL" id="RFES01000007">
    <property type="protein sequence ID" value="RSO56353.1"/>
    <property type="molecule type" value="Genomic_DNA"/>
</dbReference>
<dbReference type="Gene3D" id="1.10.530.10">
    <property type="match status" value="1"/>
</dbReference>
<proteinExistence type="predicted"/>
<dbReference type="SUPFAM" id="SSF53955">
    <property type="entry name" value="Lysozyme-like"/>
    <property type="match status" value="1"/>
</dbReference>
<organism evidence="1 2">
    <name type="scientific">Acinetobacter lactucae</name>
    <dbReference type="NCBI Taxonomy" id="1785128"/>
    <lineage>
        <taxon>Bacteria</taxon>
        <taxon>Pseudomonadati</taxon>
        <taxon>Pseudomonadota</taxon>
        <taxon>Gammaproteobacteria</taxon>
        <taxon>Moraxellales</taxon>
        <taxon>Moraxellaceae</taxon>
        <taxon>Acinetobacter</taxon>
        <taxon>Acinetobacter calcoaceticus/baumannii complex</taxon>
    </lineage>
</organism>
<name>A0A429JYJ2_9GAMM</name>
<accession>A0A429JYJ2</accession>
<dbReference type="Proteomes" id="UP000276905">
    <property type="component" value="Unassembled WGS sequence"/>
</dbReference>
<gene>
    <name evidence="1" type="ORF">EA756_11710</name>
</gene>
<reference evidence="1 2" key="1">
    <citation type="submission" date="2018-10" db="EMBL/GenBank/DDBJ databases">
        <title>GWAS and RNA-Seq identify cryptic mechanisms of antimicrobial resistance in Acinetobacter baumannii.</title>
        <authorList>
            <person name="Sahl J.W."/>
        </authorList>
    </citation>
    <scope>NUCLEOTIDE SEQUENCE [LARGE SCALE GENOMIC DNA]</scope>
    <source>
        <strain evidence="1 2">TG41018</strain>
    </source>
</reference>
<dbReference type="RefSeq" id="WP_125699187.1">
    <property type="nucleotide sequence ID" value="NZ_RFES01000007.1"/>
</dbReference>
<comment type="caution">
    <text evidence="1">The sequence shown here is derived from an EMBL/GenBank/DDBJ whole genome shotgun (WGS) entry which is preliminary data.</text>
</comment>
<evidence type="ECO:0000313" key="1">
    <source>
        <dbReference type="EMBL" id="RSO56353.1"/>
    </source>
</evidence>
<evidence type="ECO:0000313" key="2">
    <source>
        <dbReference type="Proteomes" id="UP000276905"/>
    </source>
</evidence>